<feature type="region of interest" description="Disordered" evidence="2">
    <location>
        <begin position="1"/>
        <end position="33"/>
    </location>
</feature>
<feature type="region of interest" description="Disordered" evidence="2">
    <location>
        <begin position="40"/>
        <end position="59"/>
    </location>
</feature>
<feature type="coiled-coil region" evidence="1">
    <location>
        <begin position="1425"/>
        <end position="1452"/>
    </location>
</feature>
<sequence length="2952" mass="318766">MGVTGRSVLQELTEEGGLARGQSEQRAREAGRLEEELRAAREALSQSQRSAEEMRVKNVSQEAALRDLREKISQQESASLEKLTRAVADLEKQRDCSQDLLKKREHHIEQLNEKLSRTERESWAMLSALELKSQECEELSQEKAQLSRCQSENGQRLHQAQAEQESLQRRISHLETRLQEQQVTGRECSERLAALELERGQLGAEVGRLQAALDSKVAEVGAHQRAHAALQQQAEASDRQHREEMENMRWQVAQLARRVADREQELQALAGEIADRDQRCRDLSAECERLRGRACSGGFLLGASAARDGRPALEQPSATEGPLADIVGEQERRDAARSPLGPALSQSKVIALERTLEPQKQVNSELQKQCAELARKREEAEENLSRAERVLQEFVAETSQRIRELQEDTCVHQKAAAQTPGALEDKGEELQLLTEQLKAQRTESEDLRGRNRLLGASLEELRLVSGILSEMDSIISLQKEEIQALTHENGTLKEVNASLSQERLDLFQKSEGLSLCIDEKEKSISQLSSQYEQERLTLLQRCEETGRALEELSEKYKAGQEKSSQLECLLSECTRICEDRKVELEQLKETFAREHQACVAKLALAEERNQRLELELDAAHPRAADPPSCSQSEAEALKREVMALKEEQSEMQKEVLALSRENAQLRERVQSQWERPDPERPAGEPADAAPRTGLAVKGASPEGRGARQAHLEAKVSGPELRFRESELLPPETSGHPDCDVDAEGACEWAACGDGSAALEAECGALRAACSVATGEMAAEVEGLVGEVRPLDCERSLLHSELLTEEAEDAVGAQLPSPNPPDDRSFGERLAASREAVHAHLAELRAWFSLQSEHRASHEQRCRLSPRVAVLQACVDGAEAEELALCMDLRDTQGDLEKGVPPRPPEGQPLLASLSGGCDSPRPAGVRASPCKALPELAVGTSLLSRSDGDTTANQSPAEDASSGSLGEEALAPGGPPPPPGGRVAELEALCQAYLRSLGRLEEEVERQGLLRAREVQELRQLLRAEREAREGLRRQHLSEREQWQQRLASVTAEMESELAAERKQTEHLSLELELARLQLQGLDLGSRSLLGADLEGAARESESCDAQEPEGSTAASPRARGPGEDQQDLSPEPGALGLPGHGPGGCTPAGSPEPSPSGPGAPALVDFLGGQPTTEDLQAQVQEASRENVRLLQAIAERDRRVQGLLGEVEELGSKLESQAVQLAAKSAACLELGRVVEQLRKEKPDLSDARAAPASDGWGSGQGLQRWGGLGPGPHSGAQRGSHAASGEGSVAVGQERGSVGAQKAGLECWVFSLGADLARVPAAEKWSLEEDDAGRPAVTARPEQELSTPARGGQGPESEGRGDPGLTPVGVEDSAPGAPGPRPDSAQGLSPPPRTLSLQGTELPGEEAPLSEQLRAVDGNTRLGQLARERERLAGEAERLQAQLGQSDAERLRVSRALEAALLEKAEVAARLSSTQGEAQQLRRGIEALRVRIEADERARRRVSEQLRDSERRADGLQDRVERLERELQAAEDGQELLIVEAEAAKAEADTLRAQAQEAAGRLRAVQEDLAALRADRQSLEQQLQRERGRVSEADAALSSLRRVLEDKERESVRAAEESAAALEALRAQLAELQAEVAALCRELDTPGAGAQGPASPDARPPSAPGIEQLRGRLQAGAGRLLRVSGQLQESERQADRLRGQVVDLQEELEAAGQSHRQAAGEAETLRAKLEEMALGLHALESELVSGEGEKEELRHELQEARGRVSALTAQNASLEDLLQEKEQEKEQMKEESRAAVDTLQAQLKELREEVAASNHELEAQRGREQDLGLRADALELEKTQLQQGLEEAERGRAALQSSVSGLLEEVGDSKRKLAQKEEEVRLLEAQLQDHQQLVSELSRAEAEQLRWREREREREQEAQELQARSHALQDSLDALRAAHQDLERELEEAKVENATLVGKVNTLALAETELQREVRELEQKAVALKEEFSGEKSRLAGELELKSEEIKSSDVSGPRADPALQPSLPFRRPCASGPGPRSRILPFSRGAASPSLPGARPATQCPVRTGVVTVGVALDGVGCGLSPSPQTPHSGQRQRLLRENGDLKQRLESEHKARLESQGRAAEEAAAWERRLHGAERTYQALRDAHAQSQVEIQAAREKLASSEERLGAQQAELGLLRSREEELSRTLAAAQRLADERETAKADSLRHAEQLRKENERAQGKMKLLIKSCRQLEEEKEALQKELAKRSAAQEGPAAGAAVDAGVAEVKELKETLEAKSKEADAYLDKYCALLISHEKLEKAKEMLESQLCLLRPQRAGRQPRSPAPGSALEPSPAPPAMETRSSSGSGRASGKRPRASGLQESRGPSTPSTPETFSKKSRRAVHSGPQSPEDTFEPEGLPEVVKKGFADIPTGKSSPHVLRRTTLATRTSPRLAAQKLAAAPLGLNKENQAEPCRPRAGGSRPQKPGRHPLRLAGAGAVLAGAGHGCAGAAEHLRRWPLPEPCRTQHAPCVRREDPGCGLSWRRGTAVARLAEKTLGVSSPAAALAAGVRLLLSGAERRGRPDGCCVTGAGGRRKPLGARCGPAGRSRQPPAGPEGQARPAGHPPRSWPRGPWRRELQSPVGRAWQRGLLHVGTAAPARSHRGLAWTPQWRRGAASPRQAALQGENFGGRVTWRSHGAGEPARHRPALGAPGSLPDCAHVSVRARGMSSHRGGGGPGRLRPQRVAEPPPFRSPCSSLASHSGALCRLKYGVSNKNLCALGRFLTYMLHRRRRLSRVCSPCSGEHLVSLCAEPGEGGPGPGPGPGAGKAGEGPAGGGASGLLGRQVCGHTVSPADAETAGCILLGTLQTTADRRRARGLPRRAASTAHGPAASDHVWGLGVRLPSHQAVAGRTGSQAKLLPSRAAAHGLCEARPVSAAGWEGGLLTPQKDTRSVRALGHCSTAVPPSPLL</sequence>
<organism evidence="5 6">
    <name type="scientific">Galemys pyrenaicus</name>
    <name type="common">Iberian desman</name>
    <name type="synonym">Pyrenean desman</name>
    <dbReference type="NCBI Taxonomy" id="202257"/>
    <lineage>
        <taxon>Eukaryota</taxon>
        <taxon>Metazoa</taxon>
        <taxon>Chordata</taxon>
        <taxon>Craniata</taxon>
        <taxon>Vertebrata</taxon>
        <taxon>Euteleostomi</taxon>
        <taxon>Mammalia</taxon>
        <taxon>Eutheria</taxon>
        <taxon>Laurasiatheria</taxon>
        <taxon>Eulipotyphla</taxon>
        <taxon>Talpidae</taxon>
        <taxon>Galemys</taxon>
    </lineage>
</organism>
<feature type="region of interest" description="Disordered" evidence="2">
    <location>
        <begin position="2708"/>
        <end position="2734"/>
    </location>
</feature>
<feature type="coiled-coil region" evidence="1">
    <location>
        <begin position="359"/>
        <end position="397"/>
    </location>
</feature>
<dbReference type="Pfam" id="PF10490">
    <property type="entry name" value="CENP-F_C_Rb_bdg"/>
    <property type="match status" value="1"/>
</dbReference>
<dbReference type="GO" id="GO:0000278">
    <property type="term" value="P:mitotic cell cycle"/>
    <property type="evidence" value="ECO:0007669"/>
    <property type="project" value="TreeGrafter"/>
</dbReference>
<evidence type="ECO:0000256" key="2">
    <source>
        <dbReference type="SAM" id="MobiDB-lite"/>
    </source>
</evidence>
<feature type="region of interest" description="Disordered" evidence="2">
    <location>
        <begin position="2198"/>
        <end position="2221"/>
    </location>
</feature>
<evidence type="ECO:0000256" key="1">
    <source>
        <dbReference type="SAM" id="Coils"/>
    </source>
</evidence>
<name>A0A8J5ZSH9_GALPY</name>
<dbReference type="Pfam" id="PF10473">
    <property type="entry name" value="CENP-F_leu_zip"/>
    <property type="match status" value="2"/>
</dbReference>
<dbReference type="PANTHER" id="PTHR18874">
    <property type="entry name" value="CMF/LEK/CENP CELL DIVISION-RELATED"/>
    <property type="match status" value="1"/>
</dbReference>
<feature type="region of interest" description="Disordered" evidence="2">
    <location>
        <begin position="2795"/>
        <end position="2817"/>
    </location>
</feature>
<dbReference type="GO" id="GO:0051310">
    <property type="term" value="P:metaphase chromosome alignment"/>
    <property type="evidence" value="ECO:0007669"/>
    <property type="project" value="TreeGrafter"/>
</dbReference>
<feature type="coiled-coil region" evidence="1">
    <location>
        <begin position="423"/>
        <end position="450"/>
    </location>
</feature>
<dbReference type="PANTHER" id="PTHR18874:SF10">
    <property type="entry name" value="CENTROMERE PROTEIN F"/>
    <property type="match status" value="1"/>
</dbReference>
<dbReference type="OrthoDB" id="10255522at2759"/>
<feature type="domain" description="Kinetochore protein Cenp-F/LEK1 Rb protein-binding" evidence="4">
    <location>
        <begin position="2394"/>
        <end position="2434"/>
    </location>
</feature>
<feature type="domain" description="Centromere protein Cenp-F leucine-rich repeat-containing" evidence="3">
    <location>
        <begin position="1498"/>
        <end position="1636"/>
    </location>
</feature>
<dbReference type="GO" id="GO:0042803">
    <property type="term" value="F:protein homodimerization activity"/>
    <property type="evidence" value="ECO:0007669"/>
    <property type="project" value="InterPro"/>
</dbReference>
<proteinExistence type="predicted"/>
<keyword evidence="1" id="KW-0175">Coiled coil</keyword>
<dbReference type="GO" id="GO:0010389">
    <property type="term" value="P:regulation of G2/M transition of mitotic cell cycle"/>
    <property type="evidence" value="ECO:0007669"/>
    <property type="project" value="TreeGrafter"/>
</dbReference>
<dbReference type="EMBL" id="JAGFMF010012293">
    <property type="protein sequence ID" value="KAG8504445.1"/>
    <property type="molecule type" value="Genomic_DNA"/>
</dbReference>
<feature type="region of interest" description="Disordered" evidence="2">
    <location>
        <begin position="1244"/>
        <end position="1294"/>
    </location>
</feature>
<accession>A0A8J5ZSH9</accession>
<feature type="compositionally biased region" description="Gly residues" evidence="2">
    <location>
        <begin position="1137"/>
        <end position="1147"/>
    </location>
</feature>
<evidence type="ECO:0000259" key="4">
    <source>
        <dbReference type="Pfam" id="PF10490"/>
    </source>
</evidence>
<feature type="region of interest" description="Disordered" evidence="2">
    <location>
        <begin position="1648"/>
        <end position="1669"/>
    </location>
</feature>
<feature type="compositionally biased region" description="Basic and acidic residues" evidence="2">
    <location>
        <begin position="23"/>
        <end position="33"/>
    </location>
</feature>
<protein>
    <submittedName>
        <fullName evidence="5">Centromere protein F</fullName>
    </submittedName>
</protein>
<evidence type="ECO:0000313" key="5">
    <source>
        <dbReference type="EMBL" id="KAG8504445.1"/>
    </source>
</evidence>
<feature type="coiled-coil region" evidence="1">
    <location>
        <begin position="1683"/>
        <end position="1997"/>
    </location>
</feature>
<feature type="coiled-coil region" evidence="1">
    <location>
        <begin position="517"/>
        <end position="569"/>
    </location>
</feature>
<dbReference type="Proteomes" id="UP000700334">
    <property type="component" value="Unassembled WGS sequence"/>
</dbReference>
<keyword evidence="6" id="KW-1185">Reference proteome</keyword>
<evidence type="ECO:0000259" key="3">
    <source>
        <dbReference type="Pfam" id="PF10473"/>
    </source>
</evidence>
<comment type="caution">
    <text evidence="5">The sequence shown here is derived from an EMBL/GenBank/DDBJ whole genome shotgun (WGS) entry which is preliminary data.</text>
</comment>
<dbReference type="GO" id="GO:0000922">
    <property type="term" value="C:spindle pole"/>
    <property type="evidence" value="ECO:0007669"/>
    <property type="project" value="TreeGrafter"/>
</dbReference>
<gene>
    <name evidence="5" type="ORF">J0S82_018833</name>
</gene>
<dbReference type="GO" id="GO:0008017">
    <property type="term" value="F:microtubule binding"/>
    <property type="evidence" value="ECO:0007669"/>
    <property type="project" value="InterPro"/>
</dbReference>
<feature type="domain" description="Centromere protein Cenp-F leucine-rich repeat-containing" evidence="3">
    <location>
        <begin position="1684"/>
        <end position="1811"/>
    </location>
</feature>
<feature type="region of interest" description="Disordered" evidence="2">
    <location>
        <begin position="2579"/>
        <end position="2618"/>
    </location>
</feature>
<dbReference type="GO" id="GO:0000775">
    <property type="term" value="C:chromosome, centromeric region"/>
    <property type="evidence" value="ECO:0007669"/>
    <property type="project" value="InterPro"/>
</dbReference>
<feature type="region of interest" description="Disordered" evidence="2">
    <location>
        <begin position="1330"/>
        <end position="1412"/>
    </location>
</feature>
<dbReference type="GO" id="GO:0005634">
    <property type="term" value="C:nucleus"/>
    <property type="evidence" value="ECO:0007669"/>
    <property type="project" value="TreeGrafter"/>
</dbReference>
<feature type="compositionally biased region" description="Gly residues" evidence="2">
    <location>
        <begin position="1259"/>
        <end position="1275"/>
    </location>
</feature>
<reference evidence="5" key="1">
    <citation type="journal article" date="2021" name="Evol. Appl.">
        <title>The genome of the Pyrenean desman and the effects of bottlenecks and inbreeding on the genomic landscape of an endangered species.</title>
        <authorList>
            <person name="Escoda L."/>
            <person name="Castresana J."/>
        </authorList>
    </citation>
    <scope>NUCLEOTIDE SEQUENCE</scope>
    <source>
        <strain evidence="5">IBE-C5619</strain>
    </source>
</reference>
<feature type="region of interest" description="Disordered" evidence="2">
    <location>
        <begin position="2319"/>
        <end position="2472"/>
    </location>
</feature>
<feature type="region of interest" description="Disordered" evidence="2">
    <location>
        <begin position="2007"/>
        <end position="2062"/>
    </location>
</feature>
<feature type="compositionally biased region" description="Polar residues" evidence="2">
    <location>
        <begin position="2363"/>
        <end position="2377"/>
    </location>
</feature>
<feature type="region of interest" description="Disordered" evidence="2">
    <location>
        <begin position="667"/>
        <end position="718"/>
    </location>
</feature>
<dbReference type="InterPro" id="IPR019513">
    <property type="entry name" value="Centromere_CenpF_leu-rich_rpt"/>
</dbReference>
<feature type="compositionally biased region" description="Basic and acidic residues" evidence="2">
    <location>
        <begin position="667"/>
        <end position="682"/>
    </location>
</feature>
<feature type="region of interest" description="Disordered" evidence="2">
    <location>
        <begin position="943"/>
        <end position="983"/>
    </location>
</feature>
<dbReference type="GO" id="GO:0070840">
    <property type="term" value="F:dynein complex binding"/>
    <property type="evidence" value="ECO:0007669"/>
    <property type="project" value="InterPro"/>
</dbReference>
<feature type="coiled-coil region" evidence="1">
    <location>
        <begin position="245"/>
        <end position="272"/>
    </location>
</feature>
<feature type="coiled-coil region" evidence="1">
    <location>
        <begin position="1481"/>
        <end position="1645"/>
    </location>
</feature>
<feature type="compositionally biased region" description="Gly residues" evidence="2">
    <location>
        <begin position="2796"/>
        <end position="2817"/>
    </location>
</feature>
<feature type="coiled-coil region" evidence="1">
    <location>
        <begin position="983"/>
        <end position="1080"/>
    </location>
</feature>
<dbReference type="InterPro" id="IPR018302">
    <property type="entry name" value="CenpF/LEK1_Rb-prot-bd"/>
</dbReference>
<dbReference type="InterPro" id="IPR043513">
    <property type="entry name" value="Cenp-F"/>
</dbReference>
<feature type="region of interest" description="Disordered" evidence="2">
    <location>
        <begin position="1096"/>
        <end position="1177"/>
    </location>
</feature>
<evidence type="ECO:0000313" key="6">
    <source>
        <dbReference type="Proteomes" id="UP000700334"/>
    </source>
</evidence>
<feature type="coiled-coil region" evidence="1">
    <location>
        <begin position="2096"/>
        <end position="2176"/>
    </location>
</feature>
<feature type="region of interest" description="Disordered" evidence="2">
    <location>
        <begin position="894"/>
        <end position="926"/>
    </location>
</feature>
<feature type="compositionally biased region" description="Polar residues" evidence="2">
    <location>
        <begin position="943"/>
        <end position="964"/>
    </location>
</feature>